<evidence type="ECO:0000313" key="1">
    <source>
        <dbReference type="EMBL" id="KUR72104.1"/>
    </source>
</evidence>
<proteinExistence type="predicted"/>
<gene>
    <name evidence="1" type="ORF">AQZ52_02005</name>
</gene>
<evidence type="ECO:0000313" key="2">
    <source>
        <dbReference type="Proteomes" id="UP000058012"/>
    </source>
</evidence>
<reference evidence="1 2" key="1">
    <citation type="submission" date="2015-10" db="EMBL/GenBank/DDBJ databases">
        <title>Draft genome sequence of Novosphingobium fuchskuhlense DSM 25065 isolated from a surface water sample of the southwest basin of Lake Grosse Fuchskuhle.</title>
        <authorList>
            <person name="Ruckert C."/>
            <person name="Winkler A."/>
            <person name="Glaeser J."/>
            <person name="Grossart H.-P."/>
            <person name="Kalinowski J."/>
            <person name="Glaeser S."/>
        </authorList>
    </citation>
    <scope>NUCLEOTIDE SEQUENCE [LARGE SCALE GENOMIC DNA]</scope>
    <source>
        <strain evidence="1 2">FNE08-7</strain>
    </source>
</reference>
<dbReference type="EMBL" id="LLZS01000003">
    <property type="protein sequence ID" value="KUR72104.1"/>
    <property type="molecule type" value="Genomic_DNA"/>
</dbReference>
<dbReference type="Proteomes" id="UP000058012">
    <property type="component" value="Unassembled WGS sequence"/>
</dbReference>
<protein>
    <submittedName>
        <fullName evidence="1">Uncharacterized protein</fullName>
    </submittedName>
</protein>
<sequence length="159" mass="18270">MAGFEDRVLFSIPLKGDLDQAVAELRLLLKPEMAKFKAEEGPSRARYPVVTNPALSALHTFLKVHRAQRERPDLNHYDLYDFLQGKLGQVKNDVASKASKSAIISRYRKKIDAILHYVELGLFPAIERNDKFNAWAERLAEDRRRRAIRLAAERVRSDL</sequence>
<name>A0A117UWG2_9SPHN</name>
<accession>A0A117UWG2</accession>
<organism evidence="1 2">
    <name type="scientific">Novosphingobium fuchskuhlense</name>
    <dbReference type="NCBI Taxonomy" id="1117702"/>
    <lineage>
        <taxon>Bacteria</taxon>
        <taxon>Pseudomonadati</taxon>
        <taxon>Pseudomonadota</taxon>
        <taxon>Alphaproteobacteria</taxon>
        <taxon>Sphingomonadales</taxon>
        <taxon>Sphingomonadaceae</taxon>
        <taxon>Novosphingobium</taxon>
    </lineage>
</organism>
<dbReference type="AlphaFoldDB" id="A0A117UWG2"/>
<comment type="caution">
    <text evidence="1">The sequence shown here is derived from an EMBL/GenBank/DDBJ whole genome shotgun (WGS) entry which is preliminary data.</text>
</comment>
<keyword evidence="2" id="KW-1185">Reference proteome</keyword>